<dbReference type="Gene3D" id="1.10.238.10">
    <property type="entry name" value="EF-hand"/>
    <property type="match status" value="1"/>
</dbReference>
<dbReference type="EMBL" id="BGPR01009844">
    <property type="protein sequence ID" value="GBN42669.1"/>
    <property type="molecule type" value="Genomic_DNA"/>
</dbReference>
<dbReference type="InterPro" id="IPR011992">
    <property type="entry name" value="EF-hand-dom_pair"/>
</dbReference>
<sequence>MLVKGIRQLAAESTNAPYPLLVERWLRKEFYSMENLRGVITIKDLKAFLPKINLKLATNRLKEFFQDVDTRRVGEIGFEGFASFYHNLIHDEQLRLCELFSGTFGQYTKDGQRVTLQEFQNFLLEQQKVVMSEKLSAGDSCATPGLGGLVVKSVFQNLYLYRHVYPKLGIWLLPVGWIGMREALLEVPSPHKKLRT</sequence>
<dbReference type="Pfam" id="PF23329">
    <property type="entry name" value="EF_HAND_1_PLCG"/>
    <property type="match status" value="1"/>
</dbReference>
<organism evidence="2 3">
    <name type="scientific">Araneus ventricosus</name>
    <name type="common">Orbweaver spider</name>
    <name type="synonym">Epeira ventricosa</name>
    <dbReference type="NCBI Taxonomy" id="182803"/>
    <lineage>
        <taxon>Eukaryota</taxon>
        <taxon>Metazoa</taxon>
        <taxon>Ecdysozoa</taxon>
        <taxon>Arthropoda</taxon>
        <taxon>Chelicerata</taxon>
        <taxon>Arachnida</taxon>
        <taxon>Araneae</taxon>
        <taxon>Araneomorphae</taxon>
        <taxon>Entelegynae</taxon>
        <taxon>Araneoidea</taxon>
        <taxon>Araneidae</taxon>
        <taxon>Araneus</taxon>
    </lineage>
</organism>
<name>A0A4Y2NVE4_ARAVE</name>
<feature type="domain" description="PLCG1 EF-hand" evidence="1">
    <location>
        <begin position="15"/>
        <end position="88"/>
    </location>
</feature>
<keyword evidence="3" id="KW-1185">Reference proteome</keyword>
<accession>A0A4Y2NVE4</accession>
<dbReference type="OrthoDB" id="269822at2759"/>
<reference evidence="2 3" key="1">
    <citation type="journal article" date="2019" name="Sci. Rep.">
        <title>Orb-weaving spider Araneus ventricosus genome elucidates the spidroin gene catalogue.</title>
        <authorList>
            <person name="Kono N."/>
            <person name="Nakamura H."/>
            <person name="Ohtoshi R."/>
            <person name="Moran D.A.P."/>
            <person name="Shinohara A."/>
            <person name="Yoshida Y."/>
            <person name="Fujiwara M."/>
            <person name="Mori M."/>
            <person name="Tomita M."/>
            <person name="Arakawa K."/>
        </authorList>
    </citation>
    <scope>NUCLEOTIDE SEQUENCE [LARGE SCALE GENOMIC DNA]</scope>
</reference>
<comment type="caution">
    <text evidence="2">The sequence shown here is derived from an EMBL/GenBank/DDBJ whole genome shotgun (WGS) entry which is preliminary data.</text>
</comment>
<proteinExistence type="predicted"/>
<gene>
    <name evidence="2" type="ORF">AVEN_134340_1</name>
</gene>
<evidence type="ECO:0000313" key="2">
    <source>
        <dbReference type="EMBL" id="GBN42669.1"/>
    </source>
</evidence>
<evidence type="ECO:0000313" key="3">
    <source>
        <dbReference type="Proteomes" id="UP000499080"/>
    </source>
</evidence>
<dbReference type="Proteomes" id="UP000499080">
    <property type="component" value="Unassembled WGS sequence"/>
</dbReference>
<dbReference type="AlphaFoldDB" id="A0A4Y2NVE4"/>
<protein>
    <recommendedName>
        <fullName evidence="1">PLCG1 EF-hand domain-containing protein</fullName>
    </recommendedName>
</protein>
<dbReference type="InterPro" id="IPR056586">
    <property type="entry name" value="EF-hand_PLCG1"/>
</dbReference>
<evidence type="ECO:0000259" key="1">
    <source>
        <dbReference type="Pfam" id="PF23329"/>
    </source>
</evidence>
<dbReference type="SUPFAM" id="SSF47473">
    <property type="entry name" value="EF-hand"/>
    <property type="match status" value="1"/>
</dbReference>